<reference evidence="1" key="2">
    <citation type="journal article" date="2015" name="Fish Shellfish Immunol.">
        <title>Early steps in the European eel (Anguilla anguilla)-Vibrio vulnificus interaction in the gills: Role of the RtxA13 toxin.</title>
        <authorList>
            <person name="Callol A."/>
            <person name="Pajuelo D."/>
            <person name="Ebbesson L."/>
            <person name="Teles M."/>
            <person name="MacKenzie S."/>
            <person name="Amaro C."/>
        </authorList>
    </citation>
    <scope>NUCLEOTIDE SEQUENCE</scope>
</reference>
<organism evidence="1">
    <name type="scientific">Anguilla anguilla</name>
    <name type="common">European freshwater eel</name>
    <name type="synonym">Muraena anguilla</name>
    <dbReference type="NCBI Taxonomy" id="7936"/>
    <lineage>
        <taxon>Eukaryota</taxon>
        <taxon>Metazoa</taxon>
        <taxon>Chordata</taxon>
        <taxon>Craniata</taxon>
        <taxon>Vertebrata</taxon>
        <taxon>Euteleostomi</taxon>
        <taxon>Actinopterygii</taxon>
        <taxon>Neopterygii</taxon>
        <taxon>Teleostei</taxon>
        <taxon>Anguilliformes</taxon>
        <taxon>Anguillidae</taxon>
        <taxon>Anguilla</taxon>
    </lineage>
</organism>
<evidence type="ECO:0000313" key="1">
    <source>
        <dbReference type="EMBL" id="JAH79318.1"/>
    </source>
</evidence>
<reference evidence="1" key="1">
    <citation type="submission" date="2014-11" db="EMBL/GenBank/DDBJ databases">
        <authorList>
            <person name="Amaro Gonzalez C."/>
        </authorList>
    </citation>
    <scope>NUCLEOTIDE SEQUENCE</scope>
</reference>
<dbReference type="EMBL" id="GBXM01029259">
    <property type="protein sequence ID" value="JAH79318.1"/>
    <property type="molecule type" value="Transcribed_RNA"/>
</dbReference>
<protein>
    <submittedName>
        <fullName evidence="1">Uncharacterized protein</fullName>
    </submittedName>
</protein>
<sequence>MMTLACRTPITTIQYRQPILSFRAVKAAE</sequence>
<proteinExistence type="predicted"/>
<name>A0A0E9VQ22_ANGAN</name>
<dbReference type="AlphaFoldDB" id="A0A0E9VQ22"/>
<accession>A0A0E9VQ22</accession>